<dbReference type="InterPro" id="IPR027266">
    <property type="entry name" value="TrmE/GcvT-like"/>
</dbReference>
<dbReference type="CDD" id="cd04164">
    <property type="entry name" value="trmE"/>
    <property type="match status" value="1"/>
</dbReference>
<dbReference type="RefSeq" id="XP_002418056.1">
    <property type="nucleotide sequence ID" value="XM_002418011.1"/>
</dbReference>
<dbReference type="CGD" id="CAL0000168195">
    <property type="gene designation" value="Cd36_15760"/>
</dbReference>
<feature type="transmembrane region" description="Helical" evidence="7">
    <location>
        <begin position="12"/>
        <end position="39"/>
    </location>
</feature>
<evidence type="ECO:0000256" key="5">
    <source>
        <dbReference type="RuleBase" id="RU003313"/>
    </source>
</evidence>
<keyword evidence="3 5" id="KW-0547">Nucleotide-binding</keyword>
<organism evidence="10 11">
    <name type="scientific">Candida dubliniensis (strain CD36 / ATCC MYA-646 / CBS 7987 / NCPF 3949 / NRRL Y-17841)</name>
    <name type="common">Yeast</name>
    <dbReference type="NCBI Taxonomy" id="573826"/>
    <lineage>
        <taxon>Eukaryota</taxon>
        <taxon>Fungi</taxon>
        <taxon>Dikarya</taxon>
        <taxon>Ascomycota</taxon>
        <taxon>Saccharomycotina</taxon>
        <taxon>Pichiomycetes</taxon>
        <taxon>Debaryomycetaceae</taxon>
        <taxon>Candida/Lodderomyces clade</taxon>
        <taxon>Candida</taxon>
    </lineage>
</organism>
<dbReference type="GO" id="GO:0002098">
    <property type="term" value="P:tRNA wobble uridine modification"/>
    <property type="evidence" value="ECO:0007669"/>
    <property type="project" value="TreeGrafter"/>
</dbReference>
<dbReference type="Gene3D" id="1.20.120.430">
    <property type="entry name" value="tRNA modification GTPase MnmE domain 2"/>
    <property type="match status" value="1"/>
</dbReference>
<dbReference type="SUPFAM" id="SSF52540">
    <property type="entry name" value="P-loop containing nucleoside triphosphate hydrolases"/>
    <property type="match status" value="1"/>
</dbReference>
<dbReference type="eggNOG" id="KOG1191">
    <property type="taxonomic scope" value="Eukaryota"/>
</dbReference>
<dbReference type="Gene3D" id="3.40.50.300">
    <property type="entry name" value="P-loop containing nucleotide triphosphate hydrolases"/>
    <property type="match status" value="1"/>
</dbReference>
<dbReference type="HOGENOM" id="CLU_019624_3_1_1"/>
<dbReference type="GO" id="GO:0003924">
    <property type="term" value="F:GTPase activity"/>
    <property type="evidence" value="ECO:0007669"/>
    <property type="project" value="InterPro"/>
</dbReference>
<proteinExistence type="inferred from homology"/>
<dbReference type="EMBL" id="FM992689">
    <property type="protein sequence ID" value="CAX43355.1"/>
    <property type="molecule type" value="Genomic_DNA"/>
</dbReference>
<dbReference type="KEGG" id="cdu:CD36_15760"/>
<dbReference type="PANTHER" id="PTHR42714:SF2">
    <property type="entry name" value="TRNA MODIFICATION GTPASE GTPBP3, MITOCHONDRIAL"/>
    <property type="match status" value="1"/>
</dbReference>
<dbReference type="GeneID" id="8045631"/>
<dbReference type="HAMAP" id="MF_00379">
    <property type="entry name" value="GTPase_MnmE"/>
    <property type="match status" value="1"/>
</dbReference>
<evidence type="ECO:0000256" key="4">
    <source>
        <dbReference type="ARBA" id="ARBA00023134"/>
    </source>
</evidence>
<sequence length="536" mass="60086">MNCSDEILDSVLFFFFFSFWRDSSLLLIIFQIQLNILMFRQLLHVGKRYLSNENPLKPTVFALSTKFGKSAIAVVRISGPQSKYIYHKLTNSTKPPKNRIASVRKLYSFGHRCNQKSVFLDEALTLFLPGPKTYTGEDLLELHLHGGVSIIKSVLQSIKNLHDPSNGIMIRQADRGEFSKQAFYNGRLDLTELEGINDMINAETESQRLASLASSSGQTKIEFMNWRNEIVNQMANLTMIIDFGEDHDIEETDQIIQDVKENIAKIELEIKAYLLKVKSSQILLNGIQLALLGPPNAGKSSILNILANKDAAIVSEIAGTTRDILDIPLEIGGYKVVVGDTAGIRSFEEADSIEQEGIKRAKKRSMLADLVIVVLDPISVEKDPLELKEHLEALVKENKQILIVLNKQDLFVSRSEEMISKYSQVFNLPKNYFYVVSCSTGSGIDNLQKALIEKFKDLSQSETSDPIIVSSRVQDILENDILFGFKEFYQWADADDVLLAADCLRQSVDGIGKITGQSIDLEEILDVVFSSFCIGK</sequence>
<dbReference type="InterPro" id="IPR005225">
    <property type="entry name" value="Small_GTP-bd"/>
</dbReference>
<dbReference type="AlphaFoldDB" id="B9WAD6"/>
<evidence type="ECO:0000256" key="7">
    <source>
        <dbReference type="SAM" id="Phobius"/>
    </source>
</evidence>
<dbReference type="OrthoDB" id="188276at2759"/>
<keyword evidence="6" id="KW-0175">Coiled coil</keyword>
<dbReference type="PROSITE" id="PS51709">
    <property type="entry name" value="G_TRME"/>
    <property type="match status" value="1"/>
</dbReference>
<dbReference type="PANTHER" id="PTHR42714">
    <property type="entry name" value="TRNA MODIFICATION GTPASE GTPBP3"/>
    <property type="match status" value="1"/>
</dbReference>
<dbReference type="GO" id="GO:0030488">
    <property type="term" value="P:tRNA methylation"/>
    <property type="evidence" value="ECO:0007669"/>
    <property type="project" value="TreeGrafter"/>
</dbReference>
<keyword evidence="11" id="KW-1185">Reference proteome</keyword>
<comment type="similarity">
    <text evidence="1 5">Belongs to the TRAFAC class TrmE-Era-EngA-EngB-Septin-like GTPase superfamily. TrmE GTPase family.</text>
</comment>
<dbReference type="InterPro" id="IPR031168">
    <property type="entry name" value="G_TrmE"/>
</dbReference>
<dbReference type="PRINTS" id="PR00449">
    <property type="entry name" value="RASTRNSFRMNG"/>
</dbReference>
<dbReference type="NCBIfam" id="TIGR00450">
    <property type="entry name" value="mnmE_trmE_thdF"/>
    <property type="match status" value="1"/>
</dbReference>
<dbReference type="InterPro" id="IPR027417">
    <property type="entry name" value="P-loop_NTPase"/>
</dbReference>
<dbReference type="InterPro" id="IPR025867">
    <property type="entry name" value="MnmE_helical"/>
</dbReference>
<dbReference type="NCBIfam" id="NF003661">
    <property type="entry name" value="PRK05291.1-3"/>
    <property type="match status" value="1"/>
</dbReference>
<dbReference type="InterPro" id="IPR006073">
    <property type="entry name" value="GTP-bd"/>
</dbReference>
<evidence type="ECO:0000259" key="8">
    <source>
        <dbReference type="PROSITE" id="PS51709"/>
    </source>
</evidence>
<feature type="domain" description="TrmE-type G" evidence="8">
    <location>
        <begin position="286"/>
        <end position="456"/>
    </location>
</feature>
<evidence type="ECO:0000313" key="11">
    <source>
        <dbReference type="Proteomes" id="UP000002605"/>
    </source>
</evidence>
<evidence type="ECO:0000313" key="9">
    <source>
        <dbReference type="CGD" id="CAL0000168195"/>
    </source>
</evidence>
<dbReference type="InterPro" id="IPR018948">
    <property type="entry name" value="GTP-bd_TrmE_N"/>
</dbReference>
<dbReference type="VEuPathDB" id="FungiDB:CD36_15760"/>
<dbReference type="InterPro" id="IPR027368">
    <property type="entry name" value="MnmE_dom2"/>
</dbReference>
<accession>B9WAD6</accession>
<dbReference type="Pfam" id="PF01926">
    <property type="entry name" value="MMR_HSR1"/>
    <property type="match status" value="1"/>
</dbReference>
<keyword evidence="4 5" id="KW-0342">GTP-binding</keyword>
<dbReference type="GO" id="GO:0005525">
    <property type="term" value="F:GTP binding"/>
    <property type="evidence" value="ECO:0007669"/>
    <property type="project" value="UniProtKB-KW"/>
</dbReference>
<evidence type="ECO:0000256" key="2">
    <source>
        <dbReference type="ARBA" id="ARBA00022694"/>
    </source>
</evidence>
<keyword evidence="7" id="KW-1133">Transmembrane helix</keyword>
<dbReference type="NCBIfam" id="TIGR00231">
    <property type="entry name" value="small_GTP"/>
    <property type="match status" value="1"/>
</dbReference>
<name>B9WAD6_CANDC</name>
<feature type="coiled-coil region" evidence="6">
    <location>
        <begin position="249"/>
        <end position="276"/>
    </location>
</feature>
<dbReference type="CDD" id="cd14858">
    <property type="entry name" value="TrmE_N"/>
    <property type="match status" value="1"/>
</dbReference>
<dbReference type="InterPro" id="IPR004520">
    <property type="entry name" value="GTPase_MnmE"/>
</dbReference>
<gene>
    <name evidence="9" type="ordered locus">Cd36_15760</name>
    <name evidence="10" type="ORF">CD36_15760</name>
</gene>
<dbReference type="GO" id="GO:0005739">
    <property type="term" value="C:mitochondrion"/>
    <property type="evidence" value="ECO:0007669"/>
    <property type="project" value="TreeGrafter"/>
</dbReference>
<evidence type="ECO:0000256" key="1">
    <source>
        <dbReference type="ARBA" id="ARBA00011043"/>
    </source>
</evidence>
<dbReference type="FunFam" id="3.40.50.300:FF:001989">
    <property type="entry name" value="GTPase MSS1, mitochondrial"/>
    <property type="match status" value="1"/>
</dbReference>
<dbReference type="Proteomes" id="UP000002605">
    <property type="component" value="Chromosome 2"/>
</dbReference>
<protein>
    <submittedName>
        <fullName evidence="10">GTPase MSS1, mitochondrial</fullName>
    </submittedName>
</protein>
<dbReference type="Pfam" id="PF10396">
    <property type="entry name" value="TrmE_N"/>
    <property type="match status" value="1"/>
</dbReference>
<dbReference type="Pfam" id="PF12631">
    <property type="entry name" value="MnmE_helical"/>
    <property type="match status" value="1"/>
</dbReference>
<evidence type="ECO:0000256" key="3">
    <source>
        <dbReference type="ARBA" id="ARBA00022741"/>
    </source>
</evidence>
<keyword evidence="7" id="KW-0472">Membrane</keyword>
<keyword evidence="2 5" id="KW-0819">tRNA processing</keyword>
<dbReference type="Gene3D" id="3.30.1360.120">
    <property type="entry name" value="Probable tRNA modification gtpase trme, domain 1"/>
    <property type="match status" value="1"/>
</dbReference>
<evidence type="ECO:0000256" key="6">
    <source>
        <dbReference type="SAM" id="Coils"/>
    </source>
</evidence>
<evidence type="ECO:0000313" key="10">
    <source>
        <dbReference type="EMBL" id="CAX43355.1"/>
    </source>
</evidence>
<keyword evidence="7" id="KW-0812">Transmembrane</keyword>
<reference evidence="10 11" key="1">
    <citation type="journal article" date="2009" name="Genome Res.">
        <title>Comparative genomics of the fungal pathogens Candida dubliniensis and Candida albicans.</title>
        <authorList>
            <person name="Jackson A.P."/>
            <person name="Gamble J.A."/>
            <person name="Yeomans T."/>
            <person name="Moran G.P."/>
            <person name="Saunders D."/>
            <person name="Harris D."/>
            <person name="Aslett M."/>
            <person name="Barrell J.F."/>
            <person name="Butler G."/>
            <person name="Citiulo F."/>
            <person name="Coleman D.C."/>
            <person name="de Groot P.W.J."/>
            <person name="Goodwin T.J."/>
            <person name="Quail M.A."/>
            <person name="McQuillan J."/>
            <person name="Munro C.A."/>
            <person name="Pain A."/>
            <person name="Poulter R.T."/>
            <person name="Rajandream M.A."/>
            <person name="Renauld H."/>
            <person name="Spiering M.J."/>
            <person name="Tivey A."/>
            <person name="Gow N.A.R."/>
            <person name="Barrell B."/>
            <person name="Sullivan D.J."/>
            <person name="Berriman M."/>
        </authorList>
    </citation>
    <scope>NUCLEOTIDE SEQUENCE [LARGE SCALE GENOMIC DNA]</scope>
    <source>
        <strain evidence="11">CD36 / ATCC MYA-646 / CBS 7987 / NCPF 3949 / NRRL Y-17841</strain>
    </source>
</reference>